<protein>
    <submittedName>
        <fullName evidence="3">LysM domain-containing protein</fullName>
    </submittedName>
</protein>
<evidence type="ECO:0000256" key="1">
    <source>
        <dbReference type="SAM" id="MobiDB-lite"/>
    </source>
</evidence>
<name>A0A1T4YM59_9MICO</name>
<gene>
    <name evidence="3" type="ORF">SAMN06295879_3621</name>
</gene>
<dbReference type="PROSITE" id="PS51782">
    <property type="entry name" value="LYSM"/>
    <property type="match status" value="1"/>
</dbReference>
<dbReference type="Pfam" id="PF01476">
    <property type="entry name" value="LysM"/>
    <property type="match status" value="1"/>
</dbReference>
<evidence type="ECO:0000313" key="3">
    <source>
        <dbReference type="EMBL" id="SKB02879.1"/>
    </source>
</evidence>
<dbReference type="InterPro" id="IPR036779">
    <property type="entry name" value="LysM_dom_sf"/>
</dbReference>
<dbReference type="SUPFAM" id="SSF54106">
    <property type="entry name" value="LysM domain"/>
    <property type="match status" value="1"/>
</dbReference>
<dbReference type="InterPro" id="IPR018392">
    <property type="entry name" value="LysM"/>
</dbReference>
<dbReference type="Proteomes" id="UP000189735">
    <property type="component" value="Unassembled WGS sequence"/>
</dbReference>
<feature type="domain" description="LysM" evidence="2">
    <location>
        <begin position="207"/>
        <end position="255"/>
    </location>
</feature>
<proteinExistence type="predicted"/>
<dbReference type="CDD" id="cd00118">
    <property type="entry name" value="LysM"/>
    <property type="match status" value="1"/>
</dbReference>
<dbReference type="Gene3D" id="3.10.350.10">
    <property type="entry name" value="LysM domain"/>
    <property type="match status" value="1"/>
</dbReference>
<feature type="compositionally biased region" description="Low complexity" evidence="1">
    <location>
        <begin position="15"/>
        <end position="27"/>
    </location>
</feature>
<evidence type="ECO:0000259" key="2">
    <source>
        <dbReference type="PROSITE" id="PS51782"/>
    </source>
</evidence>
<dbReference type="AlphaFoldDB" id="A0A1T4YM59"/>
<sequence>MTLGVLLLAGCSADAGTPTPSPSASGSQDGAATDDTRPVLAPGTTAATGAFVDTGAVTGAVTGSVAIRVNGTGVFELVVNDLVVSDGTAVQFTLTADALQPDEQCLDSDWRFGLGQADAGYDPAAELVFPIGGSDGIGQGDLSFIREVVVTRAAAGGAPDKACPIPIVSHAPLAWNTPDMRPGLDVVDEGPATGAMGVVTLDGGDPLSYTVAQGDTLAAVAERFGIALDDLFYLNPRRSPNPEDAHAFTGEVLNLSRSNR</sequence>
<organism evidence="3 4">
    <name type="scientific">Agreia bicolorata</name>
    <dbReference type="NCBI Taxonomy" id="110935"/>
    <lineage>
        <taxon>Bacteria</taxon>
        <taxon>Bacillati</taxon>
        <taxon>Actinomycetota</taxon>
        <taxon>Actinomycetes</taxon>
        <taxon>Micrococcales</taxon>
        <taxon>Microbacteriaceae</taxon>
        <taxon>Agreia</taxon>
    </lineage>
</organism>
<evidence type="ECO:0000313" key="4">
    <source>
        <dbReference type="Proteomes" id="UP000189735"/>
    </source>
</evidence>
<feature type="region of interest" description="Disordered" evidence="1">
    <location>
        <begin position="15"/>
        <end position="37"/>
    </location>
</feature>
<accession>A0A1T4YM59</accession>
<dbReference type="EMBL" id="FUYG01000013">
    <property type="protein sequence ID" value="SKB02879.1"/>
    <property type="molecule type" value="Genomic_DNA"/>
</dbReference>
<reference evidence="4" key="1">
    <citation type="submission" date="2017-02" db="EMBL/GenBank/DDBJ databases">
        <authorList>
            <person name="Varghese N."/>
            <person name="Submissions S."/>
        </authorList>
    </citation>
    <scope>NUCLEOTIDE SEQUENCE [LARGE SCALE GENOMIC DNA]</scope>
    <source>
        <strain evidence="4">VKM Ac-2052</strain>
    </source>
</reference>